<evidence type="ECO:0000313" key="1">
    <source>
        <dbReference type="EMBL" id="KAG8012924.1"/>
    </source>
</evidence>
<dbReference type="EMBL" id="CM024800">
    <property type="protein sequence ID" value="KAG8012924.1"/>
    <property type="molecule type" value="Genomic_DNA"/>
</dbReference>
<keyword evidence="2" id="KW-1185">Reference proteome</keyword>
<proteinExistence type="predicted"/>
<organism evidence="1 2">
    <name type="scientific">Nibea albiflora</name>
    <name type="common">Yellow drum</name>
    <name type="synonym">Corvina albiflora</name>
    <dbReference type="NCBI Taxonomy" id="240163"/>
    <lineage>
        <taxon>Eukaryota</taxon>
        <taxon>Metazoa</taxon>
        <taxon>Chordata</taxon>
        <taxon>Craniata</taxon>
        <taxon>Vertebrata</taxon>
        <taxon>Euteleostomi</taxon>
        <taxon>Actinopterygii</taxon>
        <taxon>Neopterygii</taxon>
        <taxon>Teleostei</taxon>
        <taxon>Neoteleostei</taxon>
        <taxon>Acanthomorphata</taxon>
        <taxon>Eupercaria</taxon>
        <taxon>Sciaenidae</taxon>
        <taxon>Nibea</taxon>
    </lineage>
</organism>
<comment type="caution">
    <text evidence="1">The sequence shown here is derived from an EMBL/GenBank/DDBJ whole genome shotgun (WGS) entry which is preliminary data.</text>
</comment>
<gene>
    <name evidence="1" type="primary">DEPDC7.2</name>
    <name evidence="1" type="ORF">GBF38_020888</name>
</gene>
<evidence type="ECO:0000313" key="2">
    <source>
        <dbReference type="Proteomes" id="UP000805704"/>
    </source>
</evidence>
<sequence length="152" mass="17081">MALAADPRGIKLDKEMENRLAVKRSFFRAVLHNKALSKEKEDLMVVFMLSNIKDIFKIPGALHKGVSDKLAGLVQGKQPDVTGSTFCQQVPSRTYTDSTKKTTDQELRALLNSIHLDSKISAKERKRLLGQFYQAHPEIFNQYFGESAVSVL</sequence>
<protein>
    <submittedName>
        <fullName evidence="1">DEP domain-containing protein 7</fullName>
    </submittedName>
</protein>
<dbReference type="Proteomes" id="UP000805704">
    <property type="component" value="Chromosome 12"/>
</dbReference>
<reference evidence="1" key="1">
    <citation type="submission" date="2020-04" db="EMBL/GenBank/DDBJ databases">
        <title>A chromosome-scale assembly and high-density genetic map of the yellow drum (Nibea albiflora) genome.</title>
        <authorList>
            <person name="Xu D."/>
            <person name="Zhang W."/>
            <person name="Chen R."/>
            <person name="Tan P."/>
            <person name="Wang L."/>
            <person name="Song H."/>
            <person name="Tian L."/>
            <person name="Zhu Q."/>
            <person name="Wang B."/>
        </authorList>
    </citation>
    <scope>NUCLEOTIDE SEQUENCE</scope>
    <source>
        <strain evidence="1">ZJHYS-2018</strain>
    </source>
</reference>
<name>A0ACB7FFH7_NIBAL</name>
<accession>A0ACB7FFH7</accession>